<dbReference type="Proteomes" id="UP001595818">
    <property type="component" value="Unassembled WGS sequence"/>
</dbReference>
<gene>
    <name evidence="1" type="ORF">ACFPFU_02310</name>
</gene>
<organism evidence="1 2">
    <name type="scientific">Negadavirga shengliensis</name>
    <dbReference type="NCBI Taxonomy" id="1389218"/>
    <lineage>
        <taxon>Bacteria</taxon>
        <taxon>Pseudomonadati</taxon>
        <taxon>Bacteroidota</taxon>
        <taxon>Cytophagia</taxon>
        <taxon>Cytophagales</taxon>
        <taxon>Cyclobacteriaceae</taxon>
        <taxon>Negadavirga</taxon>
    </lineage>
</organism>
<comment type="caution">
    <text evidence="1">The sequence shown here is derived from an EMBL/GenBank/DDBJ whole genome shotgun (WGS) entry which is preliminary data.</text>
</comment>
<reference evidence="2" key="1">
    <citation type="journal article" date="2019" name="Int. J. Syst. Evol. Microbiol.">
        <title>The Global Catalogue of Microorganisms (GCM) 10K type strain sequencing project: providing services to taxonomists for standard genome sequencing and annotation.</title>
        <authorList>
            <consortium name="The Broad Institute Genomics Platform"/>
            <consortium name="The Broad Institute Genome Sequencing Center for Infectious Disease"/>
            <person name="Wu L."/>
            <person name="Ma J."/>
        </authorList>
    </citation>
    <scope>NUCLEOTIDE SEQUENCE [LARGE SCALE GENOMIC DNA]</scope>
    <source>
        <strain evidence="2">CGMCC 4.7466</strain>
    </source>
</reference>
<dbReference type="EMBL" id="JBHSJJ010000001">
    <property type="protein sequence ID" value="MFC4870503.1"/>
    <property type="molecule type" value="Genomic_DNA"/>
</dbReference>
<evidence type="ECO:0000313" key="1">
    <source>
        <dbReference type="EMBL" id="MFC4870503.1"/>
    </source>
</evidence>
<proteinExistence type="predicted"/>
<protein>
    <submittedName>
        <fullName evidence="1">Uncharacterized protein</fullName>
    </submittedName>
</protein>
<keyword evidence="2" id="KW-1185">Reference proteome</keyword>
<accession>A0ABV9SW00</accession>
<sequence>MKITLEIQDDRYKAFLEFIRTLDYVSIKKEEHSPTSGSQQ</sequence>
<name>A0ABV9SW00_9BACT</name>
<evidence type="ECO:0000313" key="2">
    <source>
        <dbReference type="Proteomes" id="UP001595818"/>
    </source>
</evidence>
<dbReference type="RefSeq" id="WP_377061100.1">
    <property type="nucleotide sequence ID" value="NZ_JBHSJJ010000001.1"/>
</dbReference>